<evidence type="ECO:0000313" key="3">
    <source>
        <dbReference type="Proteomes" id="UP000447355"/>
    </source>
</evidence>
<keyword evidence="1" id="KW-1133">Transmembrane helix</keyword>
<protein>
    <submittedName>
        <fullName evidence="2">SH3 domain-containing protein</fullName>
    </submittedName>
</protein>
<dbReference type="EMBL" id="WWCX01000078">
    <property type="protein sequence ID" value="MYM97550.1"/>
    <property type="molecule type" value="Genomic_DNA"/>
</dbReference>
<sequence length="91" mass="9581">METAKLYSAGAYAAGLVITLFLAAYLTPRQWWRRPNARALLIMVAGAWGFGSLILYAAHGRQSESGTAAVTPDRSAEARAITAAAAAREAA</sequence>
<keyword evidence="1" id="KW-0472">Membrane</keyword>
<feature type="transmembrane region" description="Helical" evidence="1">
    <location>
        <begin position="6"/>
        <end position="27"/>
    </location>
</feature>
<gene>
    <name evidence="2" type="ORF">GTP90_27225</name>
</gene>
<feature type="non-terminal residue" evidence="2">
    <location>
        <position position="91"/>
    </location>
</feature>
<proteinExistence type="predicted"/>
<name>A0A845GW01_9BURK</name>
<organism evidence="2 3">
    <name type="scientific">Duganella vulcania</name>
    <dbReference type="NCBI Taxonomy" id="2692166"/>
    <lineage>
        <taxon>Bacteria</taxon>
        <taxon>Pseudomonadati</taxon>
        <taxon>Pseudomonadota</taxon>
        <taxon>Betaproteobacteria</taxon>
        <taxon>Burkholderiales</taxon>
        <taxon>Oxalobacteraceae</taxon>
        <taxon>Telluria group</taxon>
        <taxon>Duganella</taxon>
    </lineage>
</organism>
<keyword evidence="1" id="KW-0812">Transmembrane</keyword>
<comment type="caution">
    <text evidence="2">The sequence shown here is derived from an EMBL/GenBank/DDBJ whole genome shotgun (WGS) entry which is preliminary data.</text>
</comment>
<reference evidence="2" key="1">
    <citation type="submission" date="2019-12" db="EMBL/GenBank/DDBJ databases">
        <title>Novel species isolated from a subtropical stream in China.</title>
        <authorList>
            <person name="Lu H."/>
        </authorList>
    </citation>
    <scope>NUCLEOTIDE SEQUENCE [LARGE SCALE GENOMIC DNA]</scope>
    <source>
        <strain evidence="2">FT81W</strain>
    </source>
</reference>
<dbReference type="Proteomes" id="UP000447355">
    <property type="component" value="Unassembled WGS sequence"/>
</dbReference>
<dbReference type="AlphaFoldDB" id="A0A845GW01"/>
<evidence type="ECO:0000256" key="1">
    <source>
        <dbReference type="SAM" id="Phobius"/>
    </source>
</evidence>
<feature type="transmembrane region" description="Helical" evidence="1">
    <location>
        <begin position="39"/>
        <end position="58"/>
    </location>
</feature>
<accession>A0A845GW01</accession>
<evidence type="ECO:0000313" key="2">
    <source>
        <dbReference type="EMBL" id="MYM97550.1"/>
    </source>
</evidence>